<gene>
    <name evidence="1" type="ordered locus">SCATT_p08740</name>
</gene>
<accession>G8XDC0</accession>
<dbReference type="AlphaFoldDB" id="G8XDC0"/>
<keyword evidence="2" id="KW-1185">Reference proteome</keyword>
<dbReference type="HOGENOM" id="CLU_3349026_0_0_11"/>
<proteinExistence type="predicted"/>
<organism evidence="1 2">
    <name type="scientific">Streptantibioticus cattleyicolor (strain ATCC 35852 / DSM 46488 / JCM 4925 / NBRC 14057 / NRRL 8057)</name>
    <name type="common">Streptomyces cattleya</name>
    <dbReference type="NCBI Taxonomy" id="1003195"/>
    <lineage>
        <taxon>Bacteria</taxon>
        <taxon>Bacillati</taxon>
        <taxon>Actinomycetota</taxon>
        <taxon>Actinomycetes</taxon>
        <taxon>Kitasatosporales</taxon>
        <taxon>Streptomycetaceae</taxon>
        <taxon>Streptantibioticus</taxon>
    </lineage>
</organism>
<name>G8XDC0_STREN</name>
<evidence type="ECO:0000313" key="2">
    <source>
        <dbReference type="Proteomes" id="UP000007842"/>
    </source>
</evidence>
<dbReference type="Proteomes" id="UP000007842">
    <property type="component" value="Plasmid pSCATT"/>
</dbReference>
<evidence type="ECO:0000313" key="1">
    <source>
        <dbReference type="EMBL" id="AEW99067.1"/>
    </source>
</evidence>
<reference evidence="2" key="1">
    <citation type="submission" date="2011-12" db="EMBL/GenBank/DDBJ databases">
        <title>Complete genome sequence of Streptomyces cattleya strain DSM 46488.</title>
        <authorList>
            <person name="Ou H.-Y."/>
            <person name="Li P."/>
            <person name="Zhao C."/>
            <person name="O'Hagan D."/>
            <person name="Deng Z."/>
        </authorList>
    </citation>
    <scope>NUCLEOTIDE SEQUENCE [LARGE SCALE GENOMIC DNA]</scope>
    <source>
        <strain evidence="2">ATCC 35852 / DSM 46488 / JCM 4925 / NBRC 14057 / NRRL 8057</strain>
        <plasmid evidence="2">Plasmid pSCATT</plasmid>
    </source>
</reference>
<dbReference type="EMBL" id="CP003229">
    <property type="protein sequence ID" value="AEW99067.1"/>
    <property type="molecule type" value="Genomic_DNA"/>
</dbReference>
<geneLocation type="plasmid" evidence="1 2">
    <name>pSCATT</name>
</geneLocation>
<sequence>MGVGRRHGNETRPWPLHREVRRVAVTARPAHVVAGGG</sequence>
<dbReference type="KEGG" id="scy:SCATT_p08740"/>
<protein>
    <submittedName>
        <fullName evidence="1">Uncharacterized protein</fullName>
    </submittedName>
</protein>
<keyword evidence="1" id="KW-0614">Plasmid</keyword>